<reference evidence="5" key="3">
    <citation type="submission" date="2025-09" db="UniProtKB">
        <authorList>
            <consortium name="Ensembl"/>
        </authorList>
    </citation>
    <scope>IDENTIFICATION</scope>
</reference>
<dbReference type="AlphaFoldDB" id="H0XYP4"/>
<organism evidence="5 6">
    <name type="scientific">Otolemur garnettii</name>
    <name type="common">Small-eared galago</name>
    <name type="synonym">Garnett's greater bushbaby</name>
    <dbReference type="NCBI Taxonomy" id="30611"/>
    <lineage>
        <taxon>Eukaryota</taxon>
        <taxon>Metazoa</taxon>
        <taxon>Chordata</taxon>
        <taxon>Craniata</taxon>
        <taxon>Vertebrata</taxon>
        <taxon>Euteleostomi</taxon>
        <taxon>Mammalia</taxon>
        <taxon>Eutheria</taxon>
        <taxon>Euarchontoglires</taxon>
        <taxon>Primates</taxon>
        <taxon>Strepsirrhini</taxon>
        <taxon>Lorisiformes</taxon>
        <taxon>Galagidae</taxon>
        <taxon>Otolemur</taxon>
    </lineage>
</organism>
<keyword evidence="6" id="KW-1185">Reference proteome</keyword>
<dbReference type="InterPro" id="IPR000483">
    <property type="entry name" value="Cys-rich_flank_reg_C"/>
</dbReference>
<dbReference type="InterPro" id="IPR050541">
    <property type="entry name" value="LRR_TM_domain-containing"/>
</dbReference>
<dbReference type="SMART" id="SM00082">
    <property type="entry name" value="LRRCT"/>
    <property type="match status" value="1"/>
</dbReference>
<keyword evidence="2" id="KW-0732">Signal</keyword>
<evidence type="ECO:0000256" key="2">
    <source>
        <dbReference type="ARBA" id="ARBA00022729"/>
    </source>
</evidence>
<evidence type="ECO:0000259" key="4">
    <source>
        <dbReference type="SMART" id="SM00082"/>
    </source>
</evidence>
<reference evidence="6" key="1">
    <citation type="submission" date="2011-03" db="EMBL/GenBank/DDBJ databases">
        <title>Version 3 of the genome sequence of Otolemur garnettii (Bushbaby).</title>
        <authorList>
            <consortium name="The Broad Institute Genome Sequencing Platform"/>
            <person name="Di Palma F."/>
            <person name="Johnson J."/>
            <person name="Lander E.S."/>
            <person name="Lindblad-Toh K."/>
            <person name="Jaffe D.B."/>
            <person name="Gnerre S."/>
            <person name="MacCallum I."/>
            <person name="Przybylski D."/>
            <person name="Ribeiro F.J."/>
            <person name="Burton J.N."/>
            <person name="Walker B.J."/>
            <person name="Sharpe T."/>
            <person name="Hall G."/>
        </authorList>
    </citation>
    <scope>NUCLEOTIDE SEQUENCE [LARGE SCALE GENOMIC DNA]</scope>
</reference>
<dbReference type="Pfam" id="PF13855">
    <property type="entry name" value="LRR_8"/>
    <property type="match status" value="1"/>
</dbReference>
<dbReference type="InterPro" id="IPR032675">
    <property type="entry name" value="LRR_dom_sf"/>
</dbReference>
<protein>
    <recommendedName>
        <fullName evidence="4">LRRCT domain-containing protein</fullName>
    </recommendedName>
</protein>
<keyword evidence="1" id="KW-0433">Leucine-rich repeat</keyword>
<dbReference type="SMART" id="SM00369">
    <property type="entry name" value="LRR_TYP"/>
    <property type="match status" value="2"/>
</dbReference>
<dbReference type="GeneTree" id="ENSGT00940000163073"/>
<dbReference type="Gene3D" id="3.80.10.10">
    <property type="entry name" value="Ribonuclease Inhibitor"/>
    <property type="match status" value="1"/>
</dbReference>
<dbReference type="STRING" id="30611.ENSOGAP00000021237"/>
<dbReference type="PANTHER" id="PTHR24369:SF157">
    <property type="entry name" value="LRRCT DOMAIN-CONTAINING PROTEIN"/>
    <property type="match status" value="1"/>
</dbReference>
<dbReference type="InParanoid" id="H0XYP4"/>
<feature type="domain" description="LRRCT" evidence="4">
    <location>
        <begin position="73"/>
        <end position="133"/>
    </location>
</feature>
<evidence type="ECO:0000313" key="5">
    <source>
        <dbReference type="Ensembl" id="ENSOGAP00000021237.1"/>
    </source>
</evidence>
<dbReference type="InterPro" id="IPR003591">
    <property type="entry name" value="Leu-rich_rpt_typical-subtyp"/>
</dbReference>
<evidence type="ECO:0000256" key="3">
    <source>
        <dbReference type="ARBA" id="ARBA00022737"/>
    </source>
</evidence>
<dbReference type="PANTHER" id="PTHR24369">
    <property type="entry name" value="ANTIGEN BSP, PUTATIVE-RELATED"/>
    <property type="match status" value="1"/>
</dbReference>
<sequence length="194" mass="21679">GNKLKTVPPGLLTPTPELKKLNLAENRMTDLPSGLLAGLSSLDTLYLQHNSLQTIPEGFFGDLLLPFVFLHSNPWFCSCEILYFRHWLQNNPNSVYLWKEGEDNKAMTPNVTSVRCANSNKVPVYEFPAKDCPIHGDGDAIYDYDDYRGEDTESNKVRATSTVVTTALITHWGLLYSQSTASIDSQMSSLHPVQ</sequence>
<dbReference type="Proteomes" id="UP000005225">
    <property type="component" value="Unassembled WGS sequence"/>
</dbReference>
<name>H0XYP4_OTOGA</name>
<evidence type="ECO:0000313" key="6">
    <source>
        <dbReference type="Proteomes" id="UP000005225"/>
    </source>
</evidence>
<dbReference type="Ensembl" id="ENSOGAT00000026901.1">
    <property type="protein sequence ID" value="ENSOGAP00000021237.1"/>
    <property type="gene ID" value="ENSOGAG00000026251.1"/>
</dbReference>
<evidence type="ECO:0000256" key="1">
    <source>
        <dbReference type="ARBA" id="ARBA00022614"/>
    </source>
</evidence>
<reference evidence="5" key="2">
    <citation type="submission" date="2025-08" db="UniProtKB">
        <authorList>
            <consortium name="Ensembl"/>
        </authorList>
    </citation>
    <scope>IDENTIFICATION</scope>
</reference>
<dbReference type="SUPFAM" id="SSF52058">
    <property type="entry name" value="L domain-like"/>
    <property type="match status" value="1"/>
</dbReference>
<dbReference type="InterPro" id="IPR001611">
    <property type="entry name" value="Leu-rich_rpt"/>
</dbReference>
<proteinExistence type="predicted"/>
<dbReference type="HOGENOM" id="CLU_057625_0_0_1"/>
<keyword evidence="3" id="KW-0677">Repeat</keyword>
<accession>H0XYP4</accession>
<dbReference type="eggNOG" id="KOG0619">
    <property type="taxonomic scope" value="Eukaryota"/>
</dbReference>
<dbReference type="EMBL" id="AAQR03080835">
    <property type="status" value="NOT_ANNOTATED_CDS"/>
    <property type="molecule type" value="Genomic_DNA"/>
</dbReference>
<dbReference type="GO" id="GO:0005886">
    <property type="term" value="C:plasma membrane"/>
    <property type="evidence" value="ECO:0007669"/>
    <property type="project" value="TreeGrafter"/>
</dbReference>